<evidence type="ECO:0000256" key="1">
    <source>
        <dbReference type="ARBA" id="ARBA00022781"/>
    </source>
</evidence>
<keyword evidence="3" id="KW-1133">Transmembrane helix</keyword>
<keyword evidence="3" id="KW-0472">Membrane</keyword>
<feature type="transmembrane region" description="Helical" evidence="3">
    <location>
        <begin position="75"/>
        <end position="93"/>
    </location>
</feature>
<evidence type="ECO:0000313" key="5">
    <source>
        <dbReference type="Proteomes" id="UP000076482"/>
    </source>
</evidence>
<dbReference type="PATRIC" id="fig|1396.535.peg.4157"/>
<name>A0A164QNG0_BACCE</name>
<organism evidence="4 5">
    <name type="scientific">Bacillus cereus</name>
    <dbReference type="NCBI Taxonomy" id="1396"/>
    <lineage>
        <taxon>Bacteria</taxon>
        <taxon>Bacillati</taxon>
        <taxon>Bacillota</taxon>
        <taxon>Bacilli</taxon>
        <taxon>Bacillales</taxon>
        <taxon>Bacillaceae</taxon>
        <taxon>Bacillus</taxon>
        <taxon>Bacillus cereus group</taxon>
    </lineage>
</organism>
<evidence type="ECO:0000256" key="2">
    <source>
        <dbReference type="ARBA" id="ARBA00023065"/>
    </source>
</evidence>
<keyword evidence="2" id="KW-0406">Ion transport</keyword>
<feature type="transmembrane region" description="Helical" evidence="3">
    <location>
        <begin position="43"/>
        <end position="63"/>
    </location>
</feature>
<dbReference type="Proteomes" id="UP000076482">
    <property type="component" value="Unassembled WGS sequence"/>
</dbReference>
<evidence type="ECO:0000313" key="4">
    <source>
        <dbReference type="EMBL" id="KZD71946.1"/>
    </source>
</evidence>
<evidence type="ECO:0000256" key="3">
    <source>
        <dbReference type="SAM" id="Phobius"/>
    </source>
</evidence>
<dbReference type="EMBL" id="LJKE01000015">
    <property type="protein sequence ID" value="KZD71946.1"/>
    <property type="molecule type" value="Genomic_DNA"/>
</dbReference>
<feature type="transmembrane region" description="Helical" evidence="3">
    <location>
        <begin position="6"/>
        <end position="22"/>
    </location>
</feature>
<gene>
    <name evidence="4" type="ORF">B4088_0407</name>
</gene>
<proteinExistence type="predicted"/>
<dbReference type="InterPro" id="IPR038662">
    <property type="entry name" value="ATP_synth_F0_csu_sf"/>
</dbReference>
<dbReference type="RefSeq" id="WP_063259638.1">
    <property type="nucleotide sequence ID" value="NZ_LJKE01000015.1"/>
</dbReference>
<keyword evidence="2" id="KW-0813">Transport</keyword>
<dbReference type="Gene3D" id="1.20.20.10">
    <property type="entry name" value="F1F0 ATP synthase subunit C"/>
    <property type="match status" value="1"/>
</dbReference>
<protein>
    <submittedName>
        <fullName evidence="4">Uncharacterized protein</fullName>
    </submittedName>
</protein>
<keyword evidence="3" id="KW-0812">Transmembrane</keyword>
<keyword evidence="1" id="KW-0375">Hydrogen ion transport</keyword>
<comment type="caution">
    <text evidence="4">The sequence shown here is derived from an EMBL/GenBank/DDBJ whole genome shotgun (WGS) entry which is preliminary data.</text>
</comment>
<dbReference type="AlphaFoldDB" id="A0A164QNG0"/>
<sequence>MNPVWYFILSSLIAVIGLVFIIRKTIEKVNEQFDDRAKLQRNMFIQIAAMEIIPLTLIVFGFTQLEHYQERLTSNIPLLIILGTLAFGIFTLIQKYFSLGQISSEKKSHLLSLLFMGIMLIFSFPIIGIVVTQILATK</sequence>
<feature type="transmembrane region" description="Helical" evidence="3">
    <location>
        <begin position="113"/>
        <end position="136"/>
    </location>
</feature>
<reference evidence="4 5" key="1">
    <citation type="submission" date="2015-09" db="EMBL/GenBank/DDBJ databases">
        <title>Bacillus cereus food isolates.</title>
        <authorList>
            <person name="Boekhorst J."/>
        </authorList>
    </citation>
    <scope>NUCLEOTIDE SEQUENCE [LARGE SCALE GENOMIC DNA]</scope>
    <source>
        <strain evidence="4 5">B4088</strain>
    </source>
</reference>
<accession>A0A164QNG0</accession>
<dbReference type="GO" id="GO:1902600">
    <property type="term" value="P:proton transmembrane transport"/>
    <property type="evidence" value="ECO:0007669"/>
    <property type="project" value="UniProtKB-KW"/>
</dbReference>